<dbReference type="EMBL" id="GU130250">
    <property type="protein sequence ID" value="ADA69734.1"/>
    <property type="molecule type" value="Genomic_DNA"/>
</dbReference>
<dbReference type="GeneID" id="9725960"/>
<evidence type="ECO:0000313" key="2">
    <source>
        <dbReference type="EMBL" id="ADA69734.1"/>
    </source>
</evidence>
<gene>
    <name evidence="2" type="primary">ND4L</name>
</gene>
<dbReference type="AlphaFoldDB" id="E0XH14"/>
<accession>E0XH14</accession>
<proteinExistence type="predicted"/>
<dbReference type="RefSeq" id="YP_003875589.1">
    <property type="nucleotide sequence ID" value="NC_014492.1"/>
</dbReference>
<keyword evidence="1" id="KW-0472">Membrane</keyword>
<feature type="transmembrane region" description="Helical" evidence="1">
    <location>
        <begin position="29"/>
        <end position="49"/>
    </location>
</feature>
<evidence type="ECO:0000256" key="1">
    <source>
        <dbReference type="SAM" id="Phobius"/>
    </source>
</evidence>
<keyword evidence="1" id="KW-1133">Transmembrane helix</keyword>
<geneLocation type="mitochondrion" evidence="2"/>
<keyword evidence="2" id="KW-0496">Mitochondrion</keyword>
<dbReference type="Gene3D" id="1.10.287.3510">
    <property type="match status" value="1"/>
</dbReference>
<organism evidence="2">
    <name type="scientific">Caprella mutica</name>
    <dbReference type="NCBI Taxonomy" id="380747"/>
    <lineage>
        <taxon>Eukaryota</taxon>
        <taxon>Metazoa</taxon>
        <taxon>Ecdysozoa</taxon>
        <taxon>Arthropoda</taxon>
        <taxon>Crustacea</taxon>
        <taxon>Multicrustacea</taxon>
        <taxon>Malacostraca</taxon>
        <taxon>Eumalacostraca</taxon>
        <taxon>Peracarida</taxon>
        <taxon>Amphipoda</taxon>
        <taxon>Senticaudata</taxon>
        <taxon>Corophiida</taxon>
        <taxon>Caprellidira</taxon>
        <taxon>Caprelloidea</taxon>
        <taxon>Caprellidae</taxon>
        <taxon>Caprella</taxon>
    </lineage>
</organism>
<sequence length="94" mass="10857">MVNYLFGFILLISFLKFIFNYNHLLVSLLCLEFVSIIFFMSVCMLLFVGSMEPIYMLYFLVMLVSEGVLGLCLLILLSFCYGDDNLSSYNMLLC</sequence>
<reference evidence="2" key="1">
    <citation type="journal article" date="2010" name="Mitochondrial DNA">
        <title>The mitochondrial genome of the Japanese skeleton shrimp Caprella mutica (Amphipoda: Caprellidea) reveals a unique gene order and shared apomorphic translocations with Gammaridea.</title>
        <authorList>
            <person name="Kilpert F."/>
            <person name="Podsiadlowski L."/>
        </authorList>
    </citation>
    <scope>NUCLEOTIDE SEQUENCE</scope>
</reference>
<keyword evidence="1" id="KW-0812">Transmembrane</keyword>
<feature type="transmembrane region" description="Helical" evidence="1">
    <location>
        <begin position="55"/>
        <end position="81"/>
    </location>
</feature>
<protein>
    <submittedName>
        <fullName evidence="2">NADH dehydrogenase subunit 4L</fullName>
    </submittedName>
</protein>
<name>E0XH14_9CRUS</name>
<feature type="transmembrane region" description="Helical" evidence="1">
    <location>
        <begin position="6"/>
        <end position="22"/>
    </location>
</feature>
<dbReference type="CTD" id="4539"/>